<dbReference type="InterPro" id="IPR010985">
    <property type="entry name" value="Ribbon_hlx_hlx"/>
</dbReference>
<dbReference type="EMBL" id="DSMU01000383">
    <property type="protein sequence ID" value="HEL66220.1"/>
    <property type="molecule type" value="Genomic_DNA"/>
</dbReference>
<protein>
    <recommendedName>
        <fullName evidence="2">Ribbon-helix-helix protein CopG domain-containing protein</fullName>
    </recommendedName>
</protein>
<dbReference type="SUPFAM" id="SSF47598">
    <property type="entry name" value="Ribbon-helix-helix"/>
    <property type="match status" value="1"/>
</dbReference>
<dbReference type="AlphaFoldDB" id="A0A7C2IWT2"/>
<evidence type="ECO:0000313" key="1">
    <source>
        <dbReference type="EMBL" id="HEL66220.1"/>
    </source>
</evidence>
<sequence length="93" mass="10825">MPTRSRLNIDLRDERLYKAIKIRAVEEGTTVREIVVAALRQWLRSRNETGKGLNRTAVERLNEVRRRIFGDRVLPGSSADLIREAREERLAQL</sequence>
<gene>
    <name evidence="1" type="ORF">ENQ34_06050</name>
</gene>
<name>A0A7C2IWT2_9THEO</name>
<accession>A0A7C2IWT2</accession>
<evidence type="ECO:0008006" key="2">
    <source>
        <dbReference type="Google" id="ProtNLM"/>
    </source>
</evidence>
<dbReference type="GO" id="GO:0006355">
    <property type="term" value="P:regulation of DNA-templated transcription"/>
    <property type="evidence" value="ECO:0007669"/>
    <property type="project" value="InterPro"/>
</dbReference>
<reference evidence="1" key="1">
    <citation type="journal article" date="2020" name="mSystems">
        <title>Genome- and Community-Level Interaction Insights into Carbon Utilization and Element Cycling Functions of Hydrothermarchaeota in Hydrothermal Sediment.</title>
        <authorList>
            <person name="Zhou Z."/>
            <person name="Liu Y."/>
            <person name="Xu W."/>
            <person name="Pan J."/>
            <person name="Luo Z.H."/>
            <person name="Li M."/>
        </authorList>
    </citation>
    <scope>NUCLEOTIDE SEQUENCE [LARGE SCALE GENOMIC DNA]</scope>
    <source>
        <strain evidence="1">SpSt-300</strain>
    </source>
</reference>
<organism evidence="1">
    <name type="scientific">Ammonifex degensii</name>
    <dbReference type="NCBI Taxonomy" id="42838"/>
    <lineage>
        <taxon>Bacteria</taxon>
        <taxon>Bacillati</taxon>
        <taxon>Bacillota</taxon>
        <taxon>Clostridia</taxon>
        <taxon>Thermoanaerobacterales</taxon>
        <taxon>Thermoanaerobacteraceae</taxon>
        <taxon>Ammonifex</taxon>
    </lineage>
</organism>
<comment type="caution">
    <text evidence="1">The sequence shown here is derived from an EMBL/GenBank/DDBJ whole genome shotgun (WGS) entry which is preliminary data.</text>
</comment>
<proteinExistence type="predicted"/>